<protein>
    <recommendedName>
        <fullName evidence="2">Arrestin-like N-terminal domain-containing protein</fullName>
    </recommendedName>
</protein>
<reference evidence="3 4" key="1">
    <citation type="submission" date="2016-07" db="EMBL/GenBank/DDBJ databases">
        <title>Pervasive Adenine N6-methylation of Active Genes in Fungi.</title>
        <authorList>
            <consortium name="DOE Joint Genome Institute"/>
            <person name="Mondo S.J."/>
            <person name="Dannebaum R.O."/>
            <person name="Kuo R.C."/>
            <person name="Labutti K."/>
            <person name="Haridas S."/>
            <person name="Kuo A."/>
            <person name="Salamov A."/>
            <person name="Ahrendt S.R."/>
            <person name="Lipzen A."/>
            <person name="Sullivan W."/>
            <person name="Andreopoulos W.B."/>
            <person name="Clum A."/>
            <person name="Lindquist E."/>
            <person name="Daum C."/>
            <person name="Ramamoorthy G.K."/>
            <person name="Gryganskyi A."/>
            <person name="Culley D."/>
            <person name="Magnuson J.K."/>
            <person name="James T.Y."/>
            <person name="O'Malley M.A."/>
            <person name="Stajich J.E."/>
            <person name="Spatafora J.W."/>
            <person name="Visel A."/>
            <person name="Grigoriev I.V."/>
        </authorList>
    </citation>
    <scope>NUCLEOTIDE SEQUENCE [LARGE SCALE GENOMIC DNA]</scope>
    <source>
        <strain evidence="3 4">NRRL 2496</strain>
    </source>
</reference>
<gene>
    <name evidence="3" type="ORF">BCR43DRAFT_491741</name>
</gene>
<proteinExistence type="predicted"/>
<name>A0A1X2HCC7_SYNRA</name>
<feature type="region of interest" description="Disordered" evidence="1">
    <location>
        <begin position="1"/>
        <end position="20"/>
    </location>
</feature>
<dbReference type="OrthoDB" id="2219406at2759"/>
<dbReference type="InParanoid" id="A0A1X2HCC7"/>
<comment type="caution">
    <text evidence="3">The sequence shown here is derived from an EMBL/GenBank/DDBJ whole genome shotgun (WGS) entry which is preliminary data.</text>
</comment>
<feature type="region of interest" description="Disordered" evidence="1">
    <location>
        <begin position="332"/>
        <end position="371"/>
    </location>
</feature>
<feature type="compositionally biased region" description="Polar residues" evidence="1">
    <location>
        <begin position="332"/>
        <end position="347"/>
    </location>
</feature>
<sequence length="371" mass="42074">MRRFTGGGDSHNSHKPQMPPVEVFVDEEPVYFIGPATRDNPMSHVRTRLMGKVVFNDPKIKWNRVTLQFSGKARLNIHAQVGALPREMVQNETDPVHLDSTMQVCQVEKELIFSGEKEIEFGLHLPTHLPPSIQTQHAKVDYTLVASFSAGTFFKKYRIQHQVVVKRHYLPGPSAVIPCVELHDAHEWFEWSLDVPKAVAIEAGEIVVALRWSVEKERVEVDRVQFALEEIETYRFSLKNGVHNLPPFVYRFPASTYQTPSFSSGAETHFIRTPIPFNTPAIKVPRAVRAHHFDPFLEISHRLHMTIHFASTDVPVEPVKIEFPIIVTDYPPSSNQDLPPTLANTGGSDEAVSVDLDLPEYTPRYEQESSS</sequence>
<organism evidence="3 4">
    <name type="scientific">Syncephalastrum racemosum</name>
    <name type="common">Filamentous fungus</name>
    <dbReference type="NCBI Taxonomy" id="13706"/>
    <lineage>
        <taxon>Eukaryota</taxon>
        <taxon>Fungi</taxon>
        <taxon>Fungi incertae sedis</taxon>
        <taxon>Mucoromycota</taxon>
        <taxon>Mucoromycotina</taxon>
        <taxon>Mucoromycetes</taxon>
        <taxon>Mucorales</taxon>
        <taxon>Syncephalastraceae</taxon>
        <taxon>Syncephalastrum</taxon>
    </lineage>
</organism>
<dbReference type="OMA" id="DAHEWFE"/>
<dbReference type="STRING" id="13706.A0A1X2HCC7"/>
<dbReference type="Pfam" id="PF00339">
    <property type="entry name" value="Arrestin_N"/>
    <property type="match status" value="1"/>
</dbReference>
<dbReference type="AlphaFoldDB" id="A0A1X2HCC7"/>
<dbReference type="InterPro" id="IPR014752">
    <property type="entry name" value="Arrestin-like_C"/>
</dbReference>
<evidence type="ECO:0000313" key="4">
    <source>
        <dbReference type="Proteomes" id="UP000242180"/>
    </source>
</evidence>
<keyword evidence="4" id="KW-1185">Reference proteome</keyword>
<feature type="domain" description="Arrestin-like N-terminal" evidence="2">
    <location>
        <begin position="50"/>
        <end position="166"/>
    </location>
</feature>
<accession>A0A1X2HCC7</accession>
<evidence type="ECO:0000256" key="1">
    <source>
        <dbReference type="SAM" id="MobiDB-lite"/>
    </source>
</evidence>
<dbReference type="Gene3D" id="2.60.40.640">
    <property type="match status" value="1"/>
</dbReference>
<evidence type="ECO:0000259" key="2">
    <source>
        <dbReference type="Pfam" id="PF00339"/>
    </source>
</evidence>
<dbReference type="InterPro" id="IPR011021">
    <property type="entry name" value="Arrestin-like_N"/>
</dbReference>
<dbReference type="Proteomes" id="UP000242180">
    <property type="component" value="Unassembled WGS sequence"/>
</dbReference>
<evidence type="ECO:0000313" key="3">
    <source>
        <dbReference type="EMBL" id="ORY96458.1"/>
    </source>
</evidence>
<dbReference type="EMBL" id="MCGN01000005">
    <property type="protein sequence ID" value="ORY96458.1"/>
    <property type="molecule type" value="Genomic_DNA"/>
</dbReference>